<evidence type="ECO:0000313" key="2">
    <source>
        <dbReference type="EMBL" id="KIK73370.1"/>
    </source>
</evidence>
<dbReference type="InParanoid" id="A0A0D0D8G6"/>
<evidence type="ECO:0000256" key="1">
    <source>
        <dbReference type="SAM" id="MobiDB-lite"/>
    </source>
</evidence>
<name>A0A0D0D8G6_9AGAM</name>
<feature type="region of interest" description="Disordered" evidence="1">
    <location>
        <begin position="399"/>
        <end position="449"/>
    </location>
</feature>
<gene>
    <name evidence="2" type="ORF">PAXRUDRAFT_178624</name>
</gene>
<organism evidence="2 3">
    <name type="scientific">Paxillus rubicundulus Ve08.2h10</name>
    <dbReference type="NCBI Taxonomy" id="930991"/>
    <lineage>
        <taxon>Eukaryota</taxon>
        <taxon>Fungi</taxon>
        <taxon>Dikarya</taxon>
        <taxon>Basidiomycota</taxon>
        <taxon>Agaricomycotina</taxon>
        <taxon>Agaricomycetes</taxon>
        <taxon>Agaricomycetidae</taxon>
        <taxon>Boletales</taxon>
        <taxon>Paxilineae</taxon>
        <taxon>Paxillaceae</taxon>
        <taxon>Paxillus</taxon>
    </lineage>
</organism>
<dbReference type="AlphaFoldDB" id="A0A0D0D8G6"/>
<protein>
    <submittedName>
        <fullName evidence="2">Uncharacterized protein</fullName>
    </submittedName>
</protein>
<proteinExistence type="predicted"/>
<accession>A0A0D0D8G6</accession>
<dbReference type="EMBL" id="KN829823">
    <property type="protein sequence ID" value="KIK73370.1"/>
    <property type="molecule type" value="Genomic_DNA"/>
</dbReference>
<feature type="compositionally biased region" description="Polar residues" evidence="1">
    <location>
        <begin position="416"/>
        <end position="432"/>
    </location>
</feature>
<dbReference type="Proteomes" id="UP000054538">
    <property type="component" value="Unassembled WGS sequence"/>
</dbReference>
<sequence length="449" mass="50040">MLQILVEKSERNQYRGNYLCKAWLLRPSFCGRFCGCKGEKVKMEKDPIGALVLPPYSSLKLPGQKDAMRQIMHEAYGKHSIEYCPIAGRTDGKPHAFEFIHEDYLPDDLDKFPDPSKLVSSQVQPIWDLWLAHQAKGEQMVVFIRCKKGDLRADVEGKLFHHKKGKKKNYTEIYEENVGGHPAAHASDQQTQVAFLQTLSKAKSYQDLVLMSTSIITKPVLVFLFSFIYVRLNISFSWQWASSCLSVKLHNLHLLKATLVLFSQAVPTSHSSRHFGKLTLALGLLLCDITKVIELEPNINPIPPYFGQSPCSHQHLDWVLATVEVTKGRITAAVTNSKRSLPADVSTLSLLPPKAVMKAQESTAAISQEITVGAQDRQRTPALNKLSEGSKEIELEKKHGMEDHQASSAAKKPWSQIGNPQSQAQGLPTVNQGARPKHAWKATAHAQGL</sequence>
<dbReference type="HOGENOM" id="CLU_609876_0_0_1"/>
<evidence type="ECO:0000313" key="3">
    <source>
        <dbReference type="Proteomes" id="UP000054538"/>
    </source>
</evidence>
<keyword evidence="3" id="KW-1185">Reference proteome</keyword>
<reference evidence="3" key="2">
    <citation type="submission" date="2015-01" db="EMBL/GenBank/DDBJ databases">
        <title>Evolutionary Origins and Diversification of the Mycorrhizal Mutualists.</title>
        <authorList>
            <consortium name="DOE Joint Genome Institute"/>
            <consortium name="Mycorrhizal Genomics Consortium"/>
            <person name="Kohler A."/>
            <person name="Kuo A."/>
            <person name="Nagy L.G."/>
            <person name="Floudas D."/>
            <person name="Copeland A."/>
            <person name="Barry K.W."/>
            <person name="Cichocki N."/>
            <person name="Veneault-Fourrey C."/>
            <person name="LaButti K."/>
            <person name="Lindquist E.A."/>
            <person name="Lipzen A."/>
            <person name="Lundell T."/>
            <person name="Morin E."/>
            <person name="Murat C."/>
            <person name="Riley R."/>
            <person name="Ohm R."/>
            <person name="Sun H."/>
            <person name="Tunlid A."/>
            <person name="Henrissat B."/>
            <person name="Grigoriev I.V."/>
            <person name="Hibbett D.S."/>
            <person name="Martin F."/>
        </authorList>
    </citation>
    <scope>NUCLEOTIDE SEQUENCE [LARGE SCALE GENOMIC DNA]</scope>
    <source>
        <strain evidence="3">Ve08.2h10</strain>
    </source>
</reference>
<reference evidence="2 3" key="1">
    <citation type="submission" date="2014-04" db="EMBL/GenBank/DDBJ databases">
        <authorList>
            <consortium name="DOE Joint Genome Institute"/>
            <person name="Kuo A."/>
            <person name="Kohler A."/>
            <person name="Jargeat P."/>
            <person name="Nagy L.G."/>
            <person name="Floudas D."/>
            <person name="Copeland A."/>
            <person name="Barry K.W."/>
            <person name="Cichocki N."/>
            <person name="Veneault-Fourrey C."/>
            <person name="LaButti K."/>
            <person name="Lindquist E.A."/>
            <person name="Lipzen A."/>
            <person name="Lundell T."/>
            <person name="Morin E."/>
            <person name="Murat C."/>
            <person name="Sun H."/>
            <person name="Tunlid A."/>
            <person name="Henrissat B."/>
            <person name="Grigoriev I.V."/>
            <person name="Hibbett D.S."/>
            <person name="Martin F."/>
            <person name="Nordberg H.P."/>
            <person name="Cantor M.N."/>
            <person name="Hua S.X."/>
        </authorList>
    </citation>
    <scope>NUCLEOTIDE SEQUENCE [LARGE SCALE GENOMIC DNA]</scope>
    <source>
        <strain evidence="2 3">Ve08.2h10</strain>
    </source>
</reference>